<feature type="non-terminal residue" evidence="1">
    <location>
        <position position="1"/>
    </location>
</feature>
<evidence type="ECO:0000313" key="2">
    <source>
        <dbReference type="Proteomes" id="UP000572268"/>
    </source>
</evidence>
<dbReference type="EMBL" id="JABANN010001223">
    <property type="protein sequence ID" value="KAF4650555.1"/>
    <property type="molecule type" value="Genomic_DNA"/>
</dbReference>
<evidence type="ECO:0000313" key="1">
    <source>
        <dbReference type="EMBL" id="KAF4650555.1"/>
    </source>
</evidence>
<dbReference type="PANTHER" id="PTHR22684">
    <property type="entry name" value="NULP1-RELATED"/>
    <property type="match status" value="1"/>
</dbReference>
<protein>
    <submittedName>
        <fullName evidence="1">Uncharacterized protein</fullName>
    </submittedName>
</protein>
<sequence length="296" mass="33357">MDDEQDRVHALMHIDTYAIRSHEYDWLHRFVASFVAPPPAAHDGVYYSALDFAMPNFAFSEALARYQQLPTADEASAAVKRVTAEDLRRAIIIENASTGDSALDASVALMKAILLFPYTVRTLLIAMSTPLSGDGHKPWEDLFRNPPFSDARTYFMHEKFGSIHLLMTEAYAEKAWQLWKPAQLQDWLFSASQRLIELSPDLEGVRRRWSTSTLPDLVGRYADISKSEFTVNSPMLPRALFEADNKLFRTYGADLRRGGSGDSRANVSLESNPLVAFVQSLMPWSRVDYTGTEAEP</sequence>
<reference evidence="1 2" key="1">
    <citation type="submission" date="2020-04" db="EMBL/GenBank/DDBJ databases">
        <title>Perkinsus olseni comparative genomics.</title>
        <authorList>
            <person name="Bogema D.R."/>
        </authorList>
    </citation>
    <scope>NUCLEOTIDE SEQUENCE [LARGE SCALE GENOMIC DNA]</scope>
    <source>
        <strain evidence="1">ATCC PRA-31</strain>
    </source>
</reference>
<dbReference type="Pfam" id="PF04910">
    <property type="entry name" value="Tcf25"/>
    <property type="match status" value="1"/>
</dbReference>
<dbReference type="PANTHER" id="PTHR22684:SF0">
    <property type="entry name" value="RIBOSOME QUALITY CONTROL COMPLEX SUBUNIT TCF25"/>
    <property type="match status" value="1"/>
</dbReference>
<dbReference type="AlphaFoldDB" id="A0A7J6KTC5"/>
<organism evidence="1 2">
    <name type="scientific">Perkinsus olseni</name>
    <name type="common">Perkinsus atlanticus</name>
    <dbReference type="NCBI Taxonomy" id="32597"/>
    <lineage>
        <taxon>Eukaryota</taxon>
        <taxon>Sar</taxon>
        <taxon>Alveolata</taxon>
        <taxon>Perkinsozoa</taxon>
        <taxon>Perkinsea</taxon>
        <taxon>Perkinsida</taxon>
        <taxon>Perkinsidae</taxon>
        <taxon>Perkinsus</taxon>
    </lineage>
</organism>
<gene>
    <name evidence="1" type="ORF">FOL46_000905</name>
</gene>
<proteinExistence type="predicted"/>
<dbReference type="InterPro" id="IPR006994">
    <property type="entry name" value="TCF25/Rqc1"/>
</dbReference>
<name>A0A7J6KTC5_PEROL</name>
<comment type="caution">
    <text evidence="1">The sequence shown here is derived from an EMBL/GenBank/DDBJ whole genome shotgun (WGS) entry which is preliminary data.</text>
</comment>
<dbReference type="Proteomes" id="UP000572268">
    <property type="component" value="Unassembled WGS sequence"/>
</dbReference>
<accession>A0A7J6KTC5</accession>
<dbReference type="GO" id="GO:1990112">
    <property type="term" value="C:RQC complex"/>
    <property type="evidence" value="ECO:0007669"/>
    <property type="project" value="TreeGrafter"/>
</dbReference>